<dbReference type="GO" id="GO:0043023">
    <property type="term" value="F:ribosomal large subunit binding"/>
    <property type="evidence" value="ECO:0007669"/>
    <property type="project" value="TreeGrafter"/>
</dbReference>
<evidence type="ECO:0000256" key="1">
    <source>
        <dbReference type="ARBA" id="ARBA00004496"/>
    </source>
</evidence>
<dbReference type="InterPro" id="IPR023584">
    <property type="entry name" value="Ribosome_recyc_fac_dom"/>
</dbReference>
<organism evidence="8 9">
    <name type="scientific">Camelimonas lactis</name>
    <dbReference type="NCBI Taxonomy" id="659006"/>
    <lineage>
        <taxon>Bacteria</taxon>
        <taxon>Pseudomonadati</taxon>
        <taxon>Pseudomonadota</taxon>
        <taxon>Alphaproteobacteria</taxon>
        <taxon>Hyphomicrobiales</taxon>
        <taxon>Chelatococcaceae</taxon>
        <taxon>Camelimonas</taxon>
    </lineage>
</organism>
<dbReference type="PANTHER" id="PTHR20982">
    <property type="entry name" value="RIBOSOME RECYCLING FACTOR"/>
    <property type="match status" value="1"/>
</dbReference>
<evidence type="ECO:0000259" key="7">
    <source>
        <dbReference type="Pfam" id="PF01765"/>
    </source>
</evidence>
<proteinExistence type="inferred from homology"/>
<comment type="caution">
    <text evidence="8">The sequence shown here is derived from an EMBL/GenBank/DDBJ whole genome shotgun (WGS) entry which is preliminary data.</text>
</comment>
<dbReference type="FunFam" id="3.30.1360.40:FF:000001">
    <property type="entry name" value="Ribosome-recycling factor"/>
    <property type="match status" value="1"/>
</dbReference>
<keyword evidence="9" id="KW-1185">Reference proteome</keyword>
<comment type="function">
    <text evidence="5 6">Responsible for the release of ribosomes from messenger RNA at the termination of protein biosynthesis. May increase the efficiency of translation by recycling ribosomes from one round of translation to another.</text>
</comment>
<name>A0A4R2GWP3_9HYPH</name>
<evidence type="ECO:0000256" key="4">
    <source>
        <dbReference type="ARBA" id="ARBA00022917"/>
    </source>
</evidence>
<dbReference type="EMBL" id="SLWL01000002">
    <property type="protein sequence ID" value="TCO15253.1"/>
    <property type="molecule type" value="Genomic_DNA"/>
</dbReference>
<dbReference type="InterPro" id="IPR036191">
    <property type="entry name" value="RRF_sf"/>
</dbReference>
<dbReference type="HAMAP" id="MF_00040">
    <property type="entry name" value="RRF"/>
    <property type="match status" value="1"/>
</dbReference>
<evidence type="ECO:0000256" key="3">
    <source>
        <dbReference type="ARBA" id="ARBA00022490"/>
    </source>
</evidence>
<keyword evidence="4 6" id="KW-0648">Protein biosynthesis</keyword>
<comment type="similarity">
    <text evidence="2 6">Belongs to the RRF family.</text>
</comment>
<protein>
    <recommendedName>
        <fullName evidence="6">Ribosome-recycling factor</fullName>
        <shortName evidence="6">RRF</shortName>
    </recommendedName>
    <alternativeName>
        <fullName evidence="6">Ribosome-releasing factor</fullName>
    </alternativeName>
</protein>
<feature type="domain" description="Ribosome recycling factor" evidence="7">
    <location>
        <begin position="22"/>
        <end position="185"/>
    </location>
</feature>
<dbReference type="CDD" id="cd00520">
    <property type="entry name" value="RRF"/>
    <property type="match status" value="1"/>
</dbReference>
<dbReference type="PANTHER" id="PTHR20982:SF3">
    <property type="entry name" value="MITOCHONDRIAL RIBOSOME RECYCLING FACTOR PSEUDO 1"/>
    <property type="match status" value="1"/>
</dbReference>
<dbReference type="RefSeq" id="WP_132003491.1">
    <property type="nucleotide sequence ID" value="NZ_JBHUNN010000002.1"/>
</dbReference>
<evidence type="ECO:0000256" key="6">
    <source>
        <dbReference type="HAMAP-Rule" id="MF_00040"/>
    </source>
</evidence>
<keyword evidence="3 6" id="KW-0963">Cytoplasm</keyword>
<evidence type="ECO:0000313" key="8">
    <source>
        <dbReference type="EMBL" id="TCO15253.1"/>
    </source>
</evidence>
<dbReference type="GO" id="GO:0005829">
    <property type="term" value="C:cytosol"/>
    <property type="evidence" value="ECO:0007669"/>
    <property type="project" value="GOC"/>
</dbReference>
<dbReference type="OrthoDB" id="9804006at2"/>
<dbReference type="Proteomes" id="UP000294881">
    <property type="component" value="Unassembled WGS sequence"/>
</dbReference>
<gene>
    <name evidence="6" type="primary">frr</name>
    <name evidence="8" type="ORF">EV666_102231</name>
</gene>
<evidence type="ECO:0000256" key="5">
    <source>
        <dbReference type="ARBA" id="ARBA00025050"/>
    </source>
</evidence>
<dbReference type="NCBIfam" id="TIGR00496">
    <property type="entry name" value="frr"/>
    <property type="match status" value="1"/>
</dbReference>
<dbReference type="Pfam" id="PF01765">
    <property type="entry name" value="RRF"/>
    <property type="match status" value="1"/>
</dbReference>
<dbReference type="Gene3D" id="1.10.132.20">
    <property type="entry name" value="Ribosome-recycling factor"/>
    <property type="match status" value="1"/>
</dbReference>
<sequence>MTTANFDLEDIKRRMTGAINALRHDLASLRTGRASANLLDPISVDAYGAATPISQVATISVPEPRLLSVQVWDRGMVNAVEKAIRESDLGLNPNTEGQVIRLRIPEMNEQRRKEMVKVAHKYGEEAKVAIRHVRRDGMDLLKKLEKAGDISEDDQTRFGDQVQKATDQAVAEADQTVAAKEKEIMQV</sequence>
<dbReference type="AlphaFoldDB" id="A0A4R2GWP3"/>
<dbReference type="FunFam" id="1.10.132.20:FF:000001">
    <property type="entry name" value="Ribosome-recycling factor"/>
    <property type="match status" value="1"/>
</dbReference>
<dbReference type="Gene3D" id="3.30.1360.40">
    <property type="match status" value="1"/>
</dbReference>
<evidence type="ECO:0000256" key="2">
    <source>
        <dbReference type="ARBA" id="ARBA00005912"/>
    </source>
</evidence>
<evidence type="ECO:0000313" key="9">
    <source>
        <dbReference type="Proteomes" id="UP000294881"/>
    </source>
</evidence>
<dbReference type="SUPFAM" id="SSF55194">
    <property type="entry name" value="Ribosome recycling factor, RRF"/>
    <property type="match status" value="1"/>
</dbReference>
<reference evidence="8 9" key="1">
    <citation type="submission" date="2019-03" db="EMBL/GenBank/DDBJ databases">
        <title>Genomic Encyclopedia of Type Strains, Phase IV (KMG-IV): sequencing the most valuable type-strain genomes for metagenomic binning, comparative biology and taxonomic classification.</title>
        <authorList>
            <person name="Goeker M."/>
        </authorList>
    </citation>
    <scope>NUCLEOTIDE SEQUENCE [LARGE SCALE GENOMIC DNA]</scope>
    <source>
        <strain evidence="8 9">DSM 22958</strain>
    </source>
</reference>
<dbReference type="InterPro" id="IPR002661">
    <property type="entry name" value="Ribosome_recyc_fac"/>
</dbReference>
<comment type="subcellular location">
    <subcellularLocation>
        <location evidence="1 6">Cytoplasm</location>
    </subcellularLocation>
</comment>
<dbReference type="GO" id="GO:0002184">
    <property type="term" value="P:cytoplasmic translational termination"/>
    <property type="evidence" value="ECO:0007669"/>
    <property type="project" value="TreeGrafter"/>
</dbReference>
<accession>A0A4R2GWP3</accession>